<gene>
    <name evidence="1" type="ORF">SURPRISE13_232</name>
</gene>
<accession>A0AAU7PF81</accession>
<evidence type="ECO:0000313" key="1">
    <source>
        <dbReference type="EMBL" id="XBS47646.1"/>
    </source>
</evidence>
<dbReference type="EMBL" id="PP856017">
    <property type="protein sequence ID" value="XBS47646.1"/>
    <property type="molecule type" value="Genomic_DNA"/>
</dbReference>
<proteinExistence type="predicted"/>
<name>A0AAU7PF81_9VIRU</name>
<protein>
    <submittedName>
        <fullName evidence="1">Uncharacterized protein</fullName>
    </submittedName>
</protein>
<reference evidence="1" key="1">
    <citation type="submission" date="2024-05" db="EMBL/GenBank/DDBJ databases">
        <title>Isolation and characterization of the novel Burkholderia jumbo bacteriophage Surprise13.</title>
        <authorList>
            <person name="Supina B.S.I."/>
            <person name="Dennis J."/>
        </authorList>
    </citation>
    <scope>NUCLEOTIDE SEQUENCE</scope>
</reference>
<sequence>MGIRGGYISEADIDAELFGEPHQGTLGYLRERVERYAPRITELFNGFFEDSREVFERFNGERALRRIRARVRDSGDPMRKDIIRPLRSIEEIQRAKPTMQRYLMANIMSRILEEIQCIDGYSDSYRNPNPGRRGFDDPDFMRVIDSVIWTEDRHGIKNNFDRFGKDDNAWVAYHDLNVPVDDERPLDVIEQGDIFTTWDVLEAHYAAKKKDPTSVLNENM</sequence>
<organism evidence="1">
    <name type="scientific">Burkholderia phage vB_BgluM-SURPRISE13</name>
    <dbReference type="NCBI Taxonomy" id="3159457"/>
    <lineage>
        <taxon>Viruses</taxon>
    </lineage>
</organism>